<keyword evidence="4" id="KW-0328">Glycosyltransferase</keyword>
<evidence type="ECO:0000259" key="3">
    <source>
        <dbReference type="Pfam" id="PF13439"/>
    </source>
</evidence>
<evidence type="ECO:0000256" key="1">
    <source>
        <dbReference type="ARBA" id="ARBA00022679"/>
    </source>
</evidence>
<keyword evidence="5" id="KW-1185">Reference proteome</keyword>
<dbReference type="CDD" id="cd03801">
    <property type="entry name" value="GT4_PimA-like"/>
    <property type="match status" value="1"/>
</dbReference>
<proteinExistence type="predicted"/>
<organism evidence="4 5">
    <name type="scientific">Candidatus Nitrosopumilus salarius BD31</name>
    <dbReference type="NCBI Taxonomy" id="859350"/>
    <lineage>
        <taxon>Archaea</taxon>
        <taxon>Nitrososphaerota</taxon>
        <taxon>Nitrososphaeria</taxon>
        <taxon>Nitrosopumilales</taxon>
        <taxon>Nitrosopumilaceae</taxon>
        <taxon>Nitrosopumilus</taxon>
    </lineage>
</organism>
<dbReference type="PANTHER" id="PTHR46401">
    <property type="entry name" value="GLYCOSYLTRANSFERASE WBBK-RELATED"/>
    <property type="match status" value="1"/>
</dbReference>
<dbReference type="Pfam" id="PF00534">
    <property type="entry name" value="Glycos_transf_1"/>
    <property type="match status" value="1"/>
</dbReference>
<evidence type="ECO:0000313" key="4">
    <source>
        <dbReference type="EMBL" id="EIJ66890.1"/>
    </source>
</evidence>
<evidence type="ECO:0000313" key="5">
    <source>
        <dbReference type="Proteomes" id="UP000003423"/>
    </source>
</evidence>
<comment type="caution">
    <text evidence="4">The sequence shown here is derived from an EMBL/GenBank/DDBJ whole genome shotgun (WGS) entry which is preliminary data.</text>
</comment>
<feature type="domain" description="Glycosyl transferase family 1" evidence="2">
    <location>
        <begin position="159"/>
        <end position="307"/>
    </location>
</feature>
<reference evidence="4 5" key="1">
    <citation type="journal article" date="2012" name="J. Bacteriol.">
        <title>Genome sequence of "Candidatus Nitrosopumilus salaria" BD31, an ammonia-oxidizing archaeon from the San Francisco Bay estuary.</title>
        <authorList>
            <person name="Mosier A.C."/>
            <person name="Allen E.E."/>
            <person name="Kim M."/>
            <person name="Ferriera S."/>
            <person name="Francis C.A."/>
        </authorList>
    </citation>
    <scope>NUCLEOTIDE SEQUENCE [LARGE SCALE GENOMIC DNA]</scope>
    <source>
        <strain evidence="4 5">BD31</strain>
    </source>
</reference>
<dbReference type="AlphaFoldDB" id="I3D597"/>
<dbReference type="PATRIC" id="fig|859350.6.peg.108"/>
<dbReference type="Gene3D" id="3.40.50.2000">
    <property type="entry name" value="Glycogen Phosphorylase B"/>
    <property type="match status" value="2"/>
</dbReference>
<feature type="domain" description="Glycosyltransferase subfamily 4-like N-terminal" evidence="3">
    <location>
        <begin position="50"/>
        <end position="148"/>
    </location>
</feature>
<gene>
    <name evidence="4" type="ORF">BD31_I0451</name>
</gene>
<dbReference type="Proteomes" id="UP000003423">
    <property type="component" value="Unassembled WGS sequence"/>
</dbReference>
<evidence type="ECO:0000259" key="2">
    <source>
        <dbReference type="Pfam" id="PF00534"/>
    </source>
</evidence>
<dbReference type="SUPFAM" id="SSF53756">
    <property type="entry name" value="UDP-Glycosyltransferase/glycogen phosphorylase"/>
    <property type="match status" value="1"/>
</dbReference>
<dbReference type="EC" id="2.4.-.-" evidence="4"/>
<dbReference type="InterPro" id="IPR001296">
    <property type="entry name" value="Glyco_trans_1"/>
</dbReference>
<dbReference type="EMBL" id="AEXL02000016">
    <property type="protein sequence ID" value="EIJ66890.1"/>
    <property type="molecule type" value="Genomic_DNA"/>
</dbReference>
<dbReference type="InterPro" id="IPR028098">
    <property type="entry name" value="Glyco_trans_4-like_N"/>
</dbReference>
<dbReference type="Pfam" id="PF13439">
    <property type="entry name" value="Glyco_transf_4"/>
    <property type="match status" value="1"/>
</dbReference>
<protein>
    <submittedName>
        <fullName evidence="4">Glycosyltransferase, group 1 family protein</fullName>
        <ecNumber evidence="4">2.4.-.-</ecNumber>
    </submittedName>
</protein>
<sequence>MIVAKYPATHGHTSVINNLCLELKNLGYKTAIGSFRFEQDPPNGIQKVKLSKLKLLFHGISSLDFDIIHSHQTQVNYFLMTRKSNKPILFHYHGASNKIQKINFKISMFLHRTKFSKILSVSNAGITQMKKLNKKILADVLYNGVNTNFYHPELPITYKKGDPQLLFVSALRSYKKTTFLVSSMPTILKKFPKAHLQIVGDGEDLLELKSMIDQQNLAKYVELTGKISDDELRIRYSSCDLYVSASTFEVCPVPTLEAMACGKPLVLYGIEPHKEIIEKSKAGMIFFKHNASELCEKIEQSLSQKSLFSNSAINFAQKVSWSNICKQLSMIYESL</sequence>
<keyword evidence="1 4" id="KW-0808">Transferase</keyword>
<dbReference type="PANTHER" id="PTHR46401:SF2">
    <property type="entry name" value="GLYCOSYLTRANSFERASE WBBK-RELATED"/>
    <property type="match status" value="1"/>
</dbReference>
<name>I3D597_9ARCH</name>
<accession>I3D597</accession>
<dbReference type="GO" id="GO:0016757">
    <property type="term" value="F:glycosyltransferase activity"/>
    <property type="evidence" value="ECO:0007669"/>
    <property type="project" value="UniProtKB-KW"/>
</dbReference>